<name>A0AAW0R8A3_9PEZI</name>
<evidence type="ECO:0000313" key="2">
    <source>
        <dbReference type="Proteomes" id="UP001392437"/>
    </source>
</evidence>
<keyword evidence="2" id="KW-1185">Reference proteome</keyword>
<dbReference type="EMBL" id="JAQQWP010000002">
    <property type="protein sequence ID" value="KAK8130003.1"/>
    <property type="molecule type" value="Genomic_DNA"/>
</dbReference>
<proteinExistence type="predicted"/>
<sequence>MSLTHQRPSPLVIPELLEAILLHVDELTLLVSAQRVSKHWHAVIAVSPRLQWKLFLRPDESAAAARVPQQNPFLAKAFPFCFDPRVVGRLMVFEPKPGNRPILWAKSNILAARPPVLELHRADFWYHFPQCPRLWARQAAFARPDASWRRMLVHQPPVFLSNVLTPMWQGLPLSWIQLKETGASSTSGGPGEGPSSPCQMQDLLRSIFREFSASHDKSNTLTCSRSMPIMTLIMTRRRSRAAWPDSKSYGTCKGRRIECGGVRWKWRTSNKPTAAQSQESQDSTF</sequence>
<protein>
    <recommendedName>
        <fullName evidence="3">F-box domain-containing protein</fullName>
    </recommendedName>
</protein>
<accession>A0AAW0R8A3</accession>
<dbReference type="InterPro" id="IPR036047">
    <property type="entry name" value="F-box-like_dom_sf"/>
</dbReference>
<dbReference type="AlphaFoldDB" id="A0AAW0R8A3"/>
<comment type="caution">
    <text evidence="1">The sequence shown here is derived from an EMBL/GenBank/DDBJ whole genome shotgun (WGS) entry which is preliminary data.</text>
</comment>
<reference evidence="1 2" key="1">
    <citation type="submission" date="2023-01" db="EMBL/GenBank/DDBJ databases">
        <title>Analysis of 21 Apiospora genomes using comparative genomics revels a genus with tremendous synthesis potential of carbohydrate active enzymes and secondary metabolites.</title>
        <authorList>
            <person name="Sorensen T."/>
        </authorList>
    </citation>
    <scope>NUCLEOTIDE SEQUENCE [LARGE SCALE GENOMIC DNA]</scope>
    <source>
        <strain evidence="1 2">CBS 117206</strain>
    </source>
</reference>
<gene>
    <name evidence="1" type="ORF">PG999_002383</name>
</gene>
<organism evidence="1 2">
    <name type="scientific">Apiospora kogelbergensis</name>
    <dbReference type="NCBI Taxonomy" id="1337665"/>
    <lineage>
        <taxon>Eukaryota</taxon>
        <taxon>Fungi</taxon>
        <taxon>Dikarya</taxon>
        <taxon>Ascomycota</taxon>
        <taxon>Pezizomycotina</taxon>
        <taxon>Sordariomycetes</taxon>
        <taxon>Xylariomycetidae</taxon>
        <taxon>Amphisphaeriales</taxon>
        <taxon>Apiosporaceae</taxon>
        <taxon>Apiospora</taxon>
    </lineage>
</organism>
<evidence type="ECO:0008006" key="3">
    <source>
        <dbReference type="Google" id="ProtNLM"/>
    </source>
</evidence>
<evidence type="ECO:0000313" key="1">
    <source>
        <dbReference type="EMBL" id="KAK8130003.1"/>
    </source>
</evidence>
<dbReference type="Proteomes" id="UP001392437">
    <property type="component" value="Unassembled WGS sequence"/>
</dbReference>
<dbReference type="SUPFAM" id="SSF81383">
    <property type="entry name" value="F-box domain"/>
    <property type="match status" value="1"/>
</dbReference>